<evidence type="ECO:0000313" key="2">
    <source>
        <dbReference type="Proteomes" id="UP001168096"/>
    </source>
</evidence>
<gene>
    <name evidence="1" type="ORF">QPK29_013890</name>
</gene>
<sequence>MTKLQNFRHIELDPSYDKIQDPKRLTVRELLPVGASWEHNGQKYEVLKPWGVLAVPSNDFRSIAIVEGPFETEQKNRAYVMNADGSVRFEINKPSELTTSSFSDVYYVSGELCFFSSGSSGDFRLSINEIDGTISKINPSR</sequence>
<accession>A0ACC7MB31</accession>
<comment type="caution">
    <text evidence="1">The sequence shown here is derived from an EMBL/GenBank/DDBJ whole genome shotgun (WGS) entry which is preliminary data.</text>
</comment>
<dbReference type="EMBL" id="JASNRB020000008">
    <property type="protein sequence ID" value="MFJ1468804.1"/>
    <property type="molecule type" value="Genomic_DNA"/>
</dbReference>
<name>A0ACC7MB31_9BURK</name>
<dbReference type="Proteomes" id="UP001168096">
    <property type="component" value="Unassembled WGS sequence"/>
</dbReference>
<organism evidence="1 2">
    <name type="scientific">Massilia orientalis</name>
    <dbReference type="NCBI Taxonomy" id="3050128"/>
    <lineage>
        <taxon>Bacteria</taxon>
        <taxon>Pseudomonadati</taxon>
        <taxon>Pseudomonadota</taxon>
        <taxon>Betaproteobacteria</taxon>
        <taxon>Burkholderiales</taxon>
        <taxon>Oxalobacteraceae</taxon>
        <taxon>Telluria group</taxon>
        <taxon>Massilia</taxon>
    </lineage>
</organism>
<keyword evidence="2" id="KW-1185">Reference proteome</keyword>
<protein>
    <submittedName>
        <fullName evidence="1">Uncharacterized protein</fullName>
    </submittedName>
</protein>
<proteinExistence type="predicted"/>
<evidence type="ECO:0000313" key="1">
    <source>
        <dbReference type="EMBL" id="MFJ1468804.1"/>
    </source>
</evidence>
<reference evidence="1" key="1">
    <citation type="submission" date="2024-11" db="EMBL/GenBank/DDBJ databases">
        <title>Description of Massilia orientalis sp. nov., isolated from rhizosphere soil of Ageratina adenophora.</title>
        <authorList>
            <person name="Wang Y."/>
        </authorList>
    </citation>
    <scope>NUCLEOTIDE SEQUENCE</scope>
    <source>
        <strain evidence="1">YIM B02787</strain>
    </source>
</reference>